<dbReference type="FunFam" id="3.30.200.20:FF:000178">
    <property type="entry name" value="serine/threonine-protein kinase PBS1-like"/>
    <property type="match status" value="1"/>
</dbReference>
<keyword evidence="12" id="KW-1015">Disulfide bond</keyword>
<dbReference type="InterPro" id="IPR017441">
    <property type="entry name" value="Protein_kinase_ATP_BS"/>
</dbReference>
<dbReference type="InterPro" id="IPR000742">
    <property type="entry name" value="EGF"/>
</dbReference>
<dbReference type="GO" id="GO:0106310">
    <property type="term" value="F:protein serine kinase activity"/>
    <property type="evidence" value="ECO:0007669"/>
    <property type="project" value="RHEA"/>
</dbReference>
<dbReference type="Gene3D" id="3.30.200.20">
    <property type="entry name" value="Phosphorylase Kinase, domain 1"/>
    <property type="match status" value="1"/>
</dbReference>
<protein>
    <recommendedName>
        <fullName evidence="17">Receptor-like serine/threonine-protein kinase</fullName>
        <ecNumber evidence="17">2.7.11.1</ecNumber>
    </recommendedName>
</protein>
<comment type="catalytic activity">
    <reaction evidence="15 17">
        <text>L-threonyl-[protein] + ATP = O-phospho-L-threonyl-[protein] + ADP + H(+)</text>
        <dbReference type="Rhea" id="RHEA:46608"/>
        <dbReference type="Rhea" id="RHEA-COMP:11060"/>
        <dbReference type="Rhea" id="RHEA-COMP:11605"/>
        <dbReference type="ChEBI" id="CHEBI:15378"/>
        <dbReference type="ChEBI" id="CHEBI:30013"/>
        <dbReference type="ChEBI" id="CHEBI:30616"/>
        <dbReference type="ChEBI" id="CHEBI:61977"/>
        <dbReference type="ChEBI" id="CHEBI:456216"/>
        <dbReference type="EC" id="2.7.11.1"/>
    </reaction>
</comment>
<keyword evidence="10 19" id="KW-1133">Transmembrane helix</keyword>
<dbReference type="GO" id="GO:0016020">
    <property type="term" value="C:membrane"/>
    <property type="evidence" value="ECO:0007669"/>
    <property type="project" value="UniProtKB-SubCell"/>
</dbReference>
<evidence type="ECO:0000256" key="4">
    <source>
        <dbReference type="ARBA" id="ARBA00022679"/>
    </source>
</evidence>
<evidence type="ECO:0000256" key="18">
    <source>
        <dbReference type="PROSITE-ProRule" id="PRU10141"/>
    </source>
</evidence>
<evidence type="ECO:0000256" key="9">
    <source>
        <dbReference type="ARBA" id="ARBA00022840"/>
    </source>
</evidence>
<keyword evidence="14" id="KW-0325">Glycoprotein</keyword>
<evidence type="ECO:0000256" key="11">
    <source>
        <dbReference type="ARBA" id="ARBA00023136"/>
    </source>
</evidence>
<evidence type="ECO:0000259" key="20">
    <source>
        <dbReference type="PROSITE" id="PS50011"/>
    </source>
</evidence>
<evidence type="ECO:0000256" key="7">
    <source>
        <dbReference type="ARBA" id="ARBA00022741"/>
    </source>
</evidence>
<dbReference type="PROSITE" id="PS01186">
    <property type="entry name" value="EGF_2"/>
    <property type="match status" value="1"/>
</dbReference>
<dbReference type="SMART" id="SM00220">
    <property type="entry name" value="S_TKc"/>
    <property type="match status" value="1"/>
</dbReference>
<gene>
    <name evidence="22" type="ORF">FSB_LOCUS31945</name>
</gene>
<dbReference type="PROSITE" id="PS00107">
    <property type="entry name" value="PROTEIN_KINASE_ATP"/>
    <property type="match status" value="1"/>
</dbReference>
<feature type="domain" description="Protein kinase" evidence="20">
    <location>
        <begin position="411"/>
        <end position="700"/>
    </location>
</feature>
<evidence type="ECO:0000259" key="21">
    <source>
        <dbReference type="PROSITE" id="PS50927"/>
    </source>
</evidence>
<dbReference type="GO" id="GO:0048544">
    <property type="term" value="P:recognition of pollen"/>
    <property type="evidence" value="ECO:0007669"/>
    <property type="project" value="InterPro"/>
</dbReference>
<dbReference type="InterPro" id="IPR024171">
    <property type="entry name" value="SRK-like_kinase"/>
</dbReference>
<dbReference type="Pfam" id="PF01453">
    <property type="entry name" value="B_lectin"/>
    <property type="match status" value="1"/>
</dbReference>
<evidence type="ECO:0000256" key="12">
    <source>
        <dbReference type="ARBA" id="ARBA00023157"/>
    </source>
</evidence>
<dbReference type="AlphaFoldDB" id="A0A2N9GX30"/>
<comment type="subcellular location">
    <subcellularLocation>
        <location evidence="1">Membrane</location>
        <topology evidence="1">Single-pass membrane protein</topology>
    </subcellularLocation>
</comment>
<dbReference type="EC" id="2.7.11.1" evidence="17"/>
<dbReference type="InterPro" id="IPR051343">
    <property type="entry name" value="G-type_lectin_kinases/EP1-like"/>
</dbReference>
<keyword evidence="2 17" id="KW-0723">Serine/threonine-protein kinase</keyword>
<dbReference type="InterPro" id="IPR036426">
    <property type="entry name" value="Bulb-type_lectin_dom_sf"/>
</dbReference>
<dbReference type="GO" id="GO:0004674">
    <property type="term" value="F:protein serine/threonine kinase activity"/>
    <property type="evidence" value="ECO:0007669"/>
    <property type="project" value="UniProtKB-KW"/>
</dbReference>
<dbReference type="PANTHER" id="PTHR47976:SF60">
    <property type="entry name" value="RECEPTOR-LIKE SERINE_THREONINE-PROTEIN KINASE"/>
    <property type="match status" value="1"/>
</dbReference>
<dbReference type="InterPro" id="IPR008271">
    <property type="entry name" value="Ser/Thr_kinase_AS"/>
</dbReference>
<name>A0A2N9GX30_FAGSY</name>
<feature type="transmembrane region" description="Helical" evidence="19">
    <location>
        <begin position="348"/>
        <end position="372"/>
    </location>
</feature>
<dbReference type="InterPro" id="IPR000719">
    <property type="entry name" value="Prot_kinase_dom"/>
</dbReference>
<dbReference type="PROSITE" id="PS50927">
    <property type="entry name" value="BULB_LECTIN"/>
    <property type="match status" value="1"/>
</dbReference>
<keyword evidence="9 17" id="KW-0067">ATP-binding</keyword>
<evidence type="ECO:0000256" key="1">
    <source>
        <dbReference type="ARBA" id="ARBA00004167"/>
    </source>
</evidence>
<evidence type="ECO:0000256" key="6">
    <source>
        <dbReference type="ARBA" id="ARBA00022729"/>
    </source>
</evidence>
<evidence type="ECO:0000256" key="13">
    <source>
        <dbReference type="ARBA" id="ARBA00023170"/>
    </source>
</evidence>
<feature type="domain" description="Bulb-type lectin" evidence="21">
    <location>
        <begin position="1"/>
        <end position="60"/>
    </location>
</feature>
<dbReference type="SUPFAM" id="SSF51110">
    <property type="entry name" value="alpha-D-mannose-specific plant lectins"/>
    <property type="match status" value="1"/>
</dbReference>
<evidence type="ECO:0000313" key="22">
    <source>
        <dbReference type="EMBL" id="SPD04063.1"/>
    </source>
</evidence>
<dbReference type="FunFam" id="1.10.510.10:FF:000621">
    <property type="entry name" value="Serine/threonine-protein kinase"/>
    <property type="match status" value="1"/>
</dbReference>
<proteinExistence type="inferred from homology"/>
<evidence type="ECO:0000256" key="3">
    <source>
        <dbReference type="ARBA" id="ARBA00022536"/>
    </source>
</evidence>
<feature type="binding site" evidence="18">
    <location>
        <position position="440"/>
    </location>
    <ligand>
        <name>ATP</name>
        <dbReference type="ChEBI" id="CHEBI:30616"/>
    </ligand>
</feature>
<organism evidence="22">
    <name type="scientific">Fagus sylvatica</name>
    <name type="common">Beechnut</name>
    <dbReference type="NCBI Taxonomy" id="28930"/>
    <lineage>
        <taxon>Eukaryota</taxon>
        <taxon>Viridiplantae</taxon>
        <taxon>Streptophyta</taxon>
        <taxon>Embryophyta</taxon>
        <taxon>Tracheophyta</taxon>
        <taxon>Spermatophyta</taxon>
        <taxon>Magnoliopsida</taxon>
        <taxon>eudicotyledons</taxon>
        <taxon>Gunneridae</taxon>
        <taxon>Pentapetalae</taxon>
        <taxon>rosids</taxon>
        <taxon>fabids</taxon>
        <taxon>Fagales</taxon>
        <taxon>Fagaceae</taxon>
        <taxon>Fagus</taxon>
    </lineage>
</organism>
<dbReference type="GO" id="GO:0005524">
    <property type="term" value="F:ATP binding"/>
    <property type="evidence" value="ECO:0007669"/>
    <property type="project" value="UniProtKB-UniRule"/>
</dbReference>
<dbReference type="CDD" id="cd00053">
    <property type="entry name" value="EGF"/>
    <property type="match status" value="1"/>
</dbReference>
<comment type="catalytic activity">
    <reaction evidence="16 17">
        <text>L-seryl-[protein] + ATP = O-phospho-L-seryl-[protein] + ADP + H(+)</text>
        <dbReference type="Rhea" id="RHEA:17989"/>
        <dbReference type="Rhea" id="RHEA-COMP:9863"/>
        <dbReference type="Rhea" id="RHEA-COMP:11604"/>
        <dbReference type="ChEBI" id="CHEBI:15378"/>
        <dbReference type="ChEBI" id="CHEBI:29999"/>
        <dbReference type="ChEBI" id="CHEBI:30616"/>
        <dbReference type="ChEBI" id="CHEBI:83421"/>
        <dbReference type="ChEBI" id="CHEBI:456216"/>
        <dbReference type="EC" id="2.7.11.1"/>
    </reaction>
</comment>
<keyword evidence="5 19" id="KW-0812">Transmembrane</keyword>
<keyword evidence="11 19" id="KW-0472">Membrane</keyword>
<dbReference type="InterPro" id="IPR000858">
    <property type="entry name" value="S_locus_glycoprot_dom"/>
</dbReference>
<dbReference type="EMBL" id="OIVN01002489">
    <property type="protein sequence ID" value="SPD04063.1"/>
    <property type="molecule type" value="Genomic_DNA"/>
</dbReference>
<dbReference type="PANTHER" id="PTHR47976">
    <property type="entry name" value="G-TYPE LECTIN S-RECEPTOR-LIKE SERINE/THREONINE-PROTEIN KINASE SD2-5"/>
    <property type="match status" value="1"/>
</dbReference>
<evidence type="ECO:0000256" key="17">
    <source>
        <dbReference type="PIRNR" id="PIRNR000641"/>
    </source>
</evidence>
<keyword evidence="4 17" id="KW-0808">Transferase</keyword>
<accession>A0A2N9GX30</accession>
<evidence type="ECO:0000256" key="10">
    <source>
        <dbReference type="ARBA" id="ARBA00022989"/>
    </source>
</evidence>
<keyword evidence="8 17" id="KW-0418">Kinase</keyword>
<keyword evidence="7 17" id="KW-0547">Nucleotide-binding</keyword>
<dbReference type="InterPro" id="IPR001480">
    <property type="entry name" value="Bulb-type_lectin_dom"/>
</dbReference>
<comment type="similarity">
    <text evidence="17">Belongs to the protein kinase superfamily. Ser/Thr protein kinase family.</text>
</comment>
<evidence type="ECO:0000256" key="16">
    <source>
        <dbReference type="ARBA" id="ARBA00048679"/>
    </source>
</evidence>
<dbReference type="PROSITE" id="PS50011">
    <property type="entry name" value="PROTEIN_KINASE_DOM"/>
    <property type="match status" value="1"/>
</dbReference>
<dbReference type="Pfam" id="PF00069">
    <property type="entry name" value="Pkinase"/>
    <property type="match status" value="1"/>
</dbReference>
<evidence type="ECO:0000256" key="8">
    <source>
        <dbReference type="ARBA" id="ARBA00022777"/>
    </source>
</evidence>
<dbReference type="InterPro" id="IPR011009">
    <property type="entry name" value="Kinase-like_dom_sf"/>
</dbReference>
<keyword evidence="13" id="KW-0675">Receptor</keyword>
<reference evidence="22" key="1">
    <citation type="submission" date="2018-02" db="EMBL/GenBank/DDBJ databases">
        <authorList>
            <person name="Cohen D.B."/>
            <person name="Kent A.D."/>
        </authorList>
    </citation>
    <scope>NUCLEOTIDE SEQUENCE</scope>
</reference>
<evidence type="ECO:0000256" key="19">
    <source>
        <dbReference type="SAM" id="Phobius"/>
    </source>
</evidence>
<sequence>MSSSDKLSLTTNGLIVTNQTGQVLWSTPFLTSKVAAMLLLDTGNLVLVDAGNAKLWESFDYPTDAIVVGQRIPVGKSLESSVSEDDMSLGDYRLEVTDRDVVLQWNRMDYWKLSSDSMALKNSNGTVSWMVMNDTGLYLLGSDGSTVVIQVLLNGPPGIKIGRLDPDGRFSINRFNITHEWVLQFAAPFEDCKIPFICGEIGLCTTRSLGRICSCPPGFHSQIGGGNCVPENTSLSLPSACNGSQLNSSISYLKLGLGMDYFSNNFREPVKRGVKLSFCQDLCSQNCSCLGFYHENASGSCYLLENHLGSFRLTPFNNPRLGYIKALVVSSLGNPVVHNKSKKYNFPIAGLVLIPLTGFFLIVFVIFAILLLRKNRLSKIKTVKASAELEMISIPGLPRRFAYEELVAATENFKTHIGSGGFGTVYKGTLTDQTDVAVKKITNFGVQGNREFCTEISIIGNIHHVNLVRLKGFCAQGSQRFLVLEYMNRGSLGSILFGNGPVLEWQERVEIALGIARGLAYLHSGCEQRIIHCDVKPENILLHDNLQVKISDFGISKLLSREQSTFFTALRGTRGYLAPEWLTGTPISDKADVYSYGMVLLEIVTGRKNCSLQTHGLSSYSSSSEPRLIYFPLIALQMHERRRYMEVADPRLEGGVTSEEVEKLVRIALCCVHQDPTLRPTMANIVGMLEGGLPLSEPRVRSLNFLRAYGQRFTETLRMQGSNEQNELGLNLHMNATSNGASSGIENSLSYITSQQLSGPR</sequence>
<keyword evidence="6" id="KW-0732">Signal</keyword>
<evidence type="ECO:0000256" key="14">
    <source>
        <dbReference type="ARBA" id="ARBA00023180"/>
    </source>
</evidence>
<dbReference type="CDD" id="cd14066">
    <property type="entry name" value="STKc_IRAK"/>
    <property type="match status" value="1"/>
</dbReference>
<evidence type="ECO:0000256" key="5">
    <source>
        <dbReference type="ARBA" id="ARBA00022692"/>
    </source>
</evidence>
<keyword evidence="3" id="KW-0245">EGF-like domain</keyword>
<dbReference type="PROSITE" id="PS00108">
    <property type="entry name" value="PROTEIN_KINASE_ST"/>
    <property type="match status" value="1"/>
</dbReference>
<dbReference type="PIRSF" id="PIRSF000641">
    <property type="entry name" value="SRK"/>
    <property type="match status" value="1"/>
</dbReference>
<dbReference type="SUPFAM" id="SSF56112">
    <property type="entry name" value="Protein kinase-like (PK-like)"/>
    <property type="match status" value="1"/>
</dbReference>
<dbReference type="Gene3D" id="2.90.10.30">
    <property type="match status" value="1"/>
</dbReference>
<dbReference type="Pfam" id="PF00954">
    <property type="entry name" value="S_locus_glycop"/>
    <property type="match status" value="1"/>
</dbReference>
<dbReference type="Gene3D" id="1.10.510.10">
    <property type="entry name" value="Transferase(Phosphotransferase) domain 1"/>
    <property type="match status" value="1"/>
</dbReference>
<evidence type="ECO:0000256" key="2">
    <source>
        <dbReference type="ARBA" id="ARBA00022527"/>
    </source>
</evidence>
<evidence type="ECO:0000256" key="15">
    <source>
        <dbReference type="ARBA" id="ARBA00047899"/>
    </source>
</evidence>